<dbReference type="PANTHER" id="PTHR32472:SF10">
    <property type="entry name" value="DNA REPAIR PROTEIN RADA-LIKE PROTEIN"/>
    <property type="match status" value="1"/>
</dbReference>
<accession>A0A7S3QXW9</accession>
<dbReference type="PANTHER" id="PTHR32472">
    <property type="entry name" value="DNA REPAIR PROTEIN RADA"/>
    <property type="match status" value="1"/>
</dbReference>
<sequence>MEDQVYDRAARMGLGDCSSLYVLSDYRMEVVCEQVYKLRPAALVIDSIQTMSLAELNNPMGSPIQLVECCKCLKQLARDGMAVFTIGHMTKNNQIAGPKAMIHMVDVVLRLEEDMSQAFRMLRADKNRNGSTAEMGVFSMEAGGMRAVEDLSAQFLASRSTSSVSSALTVTMDSARPLAMEVQALVTSQPPQSQAPPIRQPSGVNRERLGPIIVSVLHKFVLKLHDQNIVVSITGGLQMREPAADLAIAVAIVSGYYSIAVPRDMVVIGEIDLGGGLRPVKSLDTRLAEVAKLGIKSAVIPKPHYPEELTKLQRDPRLQGLDLLPCTELLEAMRIVLGKRVGQRKGAGTRQTNKGTGGRGKHTKSKSRTTFEVVDIADDETDEAELAGQSDNEEEEEDEQGEPWEKEMDPA</sequence>
<dbReference type="AlphaFoldDB" id="A0A7S3QXW9"/>
<dbReference type="InterPro" id="IPR020568">
    <property type="entry name" value="Ribosomal_Su5_D2-typ_SF"/>
</dbReference>
<dbReference type="InterPro" id="IPR014721">
    <property type="entry name" value="Ribsml_uS5_D2-typ_fold_subgr"/>
</dbReference>
<dbReference type="SUPFAM" id="SSF52540">
    <property type="entry name" value="P-loop containing nucleoside triphosphate hydrolases"/>
    <property type="match status" value="1"/>
</dbReference>
<dbReference type="InterPro" id="IPR027417">
    <property type="entry name" value="P-loop_NTPase"/>
</dbReference>
<feature type="compositionally biased region" description="Acidic residues" evidence="1">
    <location>
        <begin position="375"/>
        <end position="402"/>
    </location>
</feature>
<dbReference type="Pfam" id="PF13541">
    <property type="entry name" value="ChlI"/>
    <property type="match status" value="1"/>
</dbReference>
<dbReference type="EMBL" id="HBIP01020042">
    <property type="protein sequence ID" value="CAE0496830.1"/>
    <property type="molecule type" value="Transcribed_RNA"/>
</dbReference>
<evidence type="ECO:0000256" key="1">
    <source>
        <dbReference type="SAM" id="MobiDB-lite"/>
    </source>
</evidence>
<dbReference type="Gene3D" id="3.40.50.300">
    <property type="entry name" value="P-loop containing nucleotide triphosphate hydrolases"/>
    <property type="match status" value="1"/>
</dbReference>
<name>A0A7S3QXW9_DUNTE</name>
<evidence type="ECO:0000313" key="2">
    <source>
        <dbReference type="EMBL" id="CAE0496830.1"/>
    </source>
</evidence>
<dbReference type="GO" id="GO:0000725">
    <property type="term" value="P:recombinational repair"/>
    <property type="evidence" value="ECO:0007669"/>
    <property type="project" value="TreeGrafter"/>
</dbReference>
<evidence type="ECO:0008006" key="3">
    <source>
        <dbReference type="Google" id="ProtNLM"/>
    </source>
</evidence>
<feature type="region of interest" description="Disordered" evidence="1">
    <location>
        <begin position="341"/>
        <end position="411"/>
    </location>
</feature>
<protein>
    <recommendedName>
        <fullName evidence="3">RecA family profile 1 domain-containing protein</fullName>
    </recommendedName>
</protein>
<organism evidence="2">
    <name type="scientific">Dunaliella tertiolecta</name>
    <name type="common">Green alga</name>
    <dbReference type="NCBI Taxonomy" id="3047"/>
    <lineage>
        <taxon>Eukaryota</taxon>
        <taxon>Viridiplantae</taxon>
        <taxon>Chlorophyta</taxon>
        <taxon>core chlorophytes</taxon>
        <taxon>Chlorophyceae</taxon>
        <taxon>CS clade</taxon>
        <taxon>Chlamydomonadales</taxon>
        <taxon>Dunaliellaceae</taxon>
        <taxon>Dunaliella</taxon>
    </lineage>
</organism>
<dbReference type="PRINTS" id="PR01874">
    <property type="entry name" value="DNAREPAIRADA"/>
</dbReference>
<proteinExistence type="predicted"/>
<dbReference type="Gene3D" id="3.30.230.10">
    <property type="match status" value="1"/>
</dbReference>
<dbReference type="SUPFAM" id="SSF54211">
    <property type="entry name" value="Ribosomal protein S5 domain 2-like"/>
    <property type="match status" value="1"/>
</dbReference>
<gene>
    <name evidence="2" type="ORF">DTER00134_LOCUS11903</name>
</gene>
<reference evidence="2" key="1">
    <citation type="submission" date="2021-01" db="EMBL/GenBank/DDBJ databases">
        <authorList>
            <person name="Corre E."/>
            <person name="Pelletier E."/>
            <person name="Niang G."/>
            <person name="Scheremetjew M."/>
            <person name="Finn R."/>
            <person name="Kale V."/>
            <person name="Holt S."/>
            <person name="Cochrane G."/>
            <person name="Meng A."/>
            <person name="Brown T."/>
            <person name="Cohen L."/>
        </authorList>
    </citation>
    <scope>NUCLEOTIDE SEQUENCE</scope>
    <source>
        <strain evidence="2">CCMP1320</strain>
    </source>
</reference>